<organism evidence="4 5">
    <name type="scientific">Penicilliopsis zonata CBS 506.65</name>
    <dbReference type="NCBI Taxonomy" id="1073090"/>
    <lineage>
        <taxon>Eukaryota</taxon>
        <taxon>Fungi</taxon>
        <taxon>Dikarya</taxon>
        <taxon>Ascomycota</taxon>
        <taxon>Pezizomycotina</taxon>
        <taxon>Eurotiomycetes</taxon>
        <taxon>Eurotiomycetidae</taxon>
        <taxon>Eurotiales</taxon>
        <taxon>Aspergillaceae</taxon>
        <taxon>Penicilliopsis</taxon>
    </lineage>
</organism>
<proteinExistence type="predicted"/>
<dbReference type="EMBL" id="KV878340">
    <property type="protein sequence ID" value="OJJ47507.1"/>
    <property type="molecule type" value="Genomic_DNA"/>
</dbReference>
<dbReference type="InterPro" id="IPR051609">
    <property type="entry name" value="NmrA/Isoflavone_reductase-like"/>
</dbReference>
<dbReference type="RefSeq" id="XP_022582017.1">
    <property type="nucleotide sequence ID" value="XM_022724717.1"/>
</dbReference>
<dbReference type="STRING" id="1073090.A0A1L9SK14"/>
<gene>
    <name evidence="4" type="ORF">ASPZODRAFT_141097</name>
</gene>
<dbReference type="Pfam" id="PF05368">
    <property type="entry name" value="NmrA"/>
    <property type="match status" value="1"/>
</dbReference>
<dbReference type="Gene3D" id="3.40.50.720">
    <property type="entry name" value="NAD(P)-binding Rossmann-like Domain"/>
    <property type="match status" value="1"/>
</dbReference>
<dbReference type="Proteomes" id="UP000184188">
    <property type="component" value="Unassembled WGS sequence"/>
</dbReference>
<dbReference type="InterPro" id="IPR008030">
    <property type="entry name" value="NmrA-like"/>
</dbReference>
<dbReference type="VEuPathDB" id="FungiDB:ASPZODRAFT_141097"/>
<feature type="domain" description="NmrA-like" evidence="3">
    <location>
        <begin position="64"/>
        <end position="148"/>
    </location>
</feature>
<evidence type="ECO:0000313" key="4">
    <source>
        <dbReference type="EMBL" id="OJJ47507.1"/>
    </source>
</evidence>
<sequence length="262" mass="28788">MSPYSNVALIGASISTSRGGGNLGQSILKALLASRFNVTVLSRAESTTKFDPTVKLSRQDALVLAVGSASLDFQKEIIDIAVEVGVKRIIPSEFGSDLTNEATLKAVPVYQQKVDIMEYLKKAVASHPQTTWTSIVSGPFYDWALCGPPAFPAGKYKNQYIFISEYTICQNDIFAAVQQATGTTVSDWKVEHCDAEALRKKGYERVEKEDFYGLYDLIFAAHFQAGHGAEFSTIRKLENKAIRLEGEGESLLDCTKRVLSEI</sequence>
<dbReference type="AlphaFoldDB" id="A0A1L9SK14"/>
<keyword evidence="1" id="KW-0521">NADP</keyword>
<name>A0A1L9SK14_9EURO</name>
<evidence type="ECO:0000256" key="2">
    <source>
        <dbReference type="ARBA" id="ARBA00023002"/>
    </source>
</evidence>
<dbReference type="GO" id="GO:0016491">
    <property type="term" value="F:oxidoreductase activity"/>
    <property type="evidence" value="ECO:0007669"/>
    <property type="project" value="UniProtKB-KW"/>
</dbReference>
<evidence type="ECO:0000256" key="1">
    <source>
        <dbReference type="ARBA" id="ARBA00022857"/>
    </source>
</evidence>
<dbReference type="SUPFAM" id="SSF51735">
    <property type="entry name" value="NAD(P)-binding Rossmann-fold domains"/>
    <property type="match status" value="1"/>
</dbReference>
<protein>
    <recommendedName>
        <fullName evidence="3">NmrA-like domain-containing protein</fullName>
    </recommendedName>
</protein>
<reference evidence="5" key="1">
    <citation type="journal article" date="2017" name="Genome Biol.">
        <title>Comparative genomics reveals high biological diversity and specific adaptations in the industrially and medically important fungal genus Aspergillus.</title>
        <authorList>
            <person name="de Vries R.P."/>
            <person name="Riley R."/>
            <person name="Wiebenga A."/>
            <person name="Aguilar-Osorio G."/>
            <person name="Amillis S."/>
            <person name="Uchima C.A."/>
            <person name="Anderluh G."/>
            <person name="Asadollahi M."/>
            <person name="Askin M."/>
            <person name="Barry K."/>
            <person name="Battaglia E."/>
            <person name="Bayram O."/>
            <person name="Benocci T."/>
            <person name="Braus-Stromeyer S.A."/>
            <person name="Caldana C."/>
            <person name="Canovas D."/>
            <person name="Cerqueira G.C."/>
            <person name="Chen F."/>
            <person name="Chen W."/>
            <person name="Choi C."/>
            <person name="Clum A."/>
            <person name="Dos Santos R.A."/>
            <person name="Damasio A.R."/>
            <person name="Diallinas G."/>
            <person name="Emri T."/>
            <person name="Fekete E."/>
            <person name="Flipphi M."/>
            <person name="Freyberg S."/>
            <person name="Gallo A."/>
            <person name="Gournas C."/>
            <person name="Habgood R."/>
            <person name="Hainaut M."/>
            <person name="Harispe M.L."/>
            <person name="Henrissat B."/>
            <person name="Hilden K.S."/>
            <person name="Hope R."/>
            <person name="Hossain A."/>
            <person name="Karabika E."/>
            <person name="Karaffa L."/>
            <person name="Karanyi Z."/>
            <person name="Krasevec N."/>
            <person name="Kuo A."/>
            <person name="Kusch H."/>
            <person name="LaButti K."/>
            <person name="Lagendijk E.L."/>
            <person name="Lapidus A."/>
            <person name="Levasseur A."/>
            <person name="Lindquist E."/>
            <person name="Lipzen A."/>
            <person name="Logrieco A.F."/>
            <person name="MacCabe A."/>
            <person name="Maekelae M.R."/>
            <person name="Malavazi I."/>
            <person name="Melin P."/>
            <person name="Meyer V."/>
            <person name="Mielnichuk N."/>
            <person name="Miskei M."/>
            <person name="Molnar A.P."/>
            <person name="Mule G."/>
            <person name="Ngan C.Y."/>
            <person name="Orejas M."/>
            <person name="Orosz E."/>
            <person name="Ouedraogo J.P."/>
            <person name="Overkamp K.M."/>
            <person name="Park H.-S."/>
            <person name="Perrone G."/>
            <person name="Piumi F."/>
            <person name="Punt P.J."/>
            <person name="Ram A.F."/>
            <person name="Ramon A."/>
            <person name="Rauscher S."/>
            <person name="Record E."/>
            <person name="Riano-Pachon D.M."/>
            <person name="Robert V."/>
            <person name="Roehrig J."/>
            <person name="Ruller R."/>
            <person name="Salamov A."/>
            <person name="Salih N.S."/>
            <person name="Samson R.A."/>
            <person name="Sandor E."/>
            <person name="Sanguinetti M."/>
            <person name="Schuetze T."/>
            <person name="Sepcic K."/>
            <person name="Shelest E."/>
            <person name="Sherlock G."/>
            <person name="Sophianopoulou V."/>
            <person name="Squina F.M."/>
            <person name="Sun H."/>
            <person name="Susca A."/>
            <person name="Todd R.B."/>
            <person name="Tsang A."/>
            <person name="Unkles S.E."/>
            <person name="van de Wiele N."/>
            <person name="van Rossen-Uffink D."/>
            <person name="Oliveira J.V."/>
            <person name="Vesth T.C."/>
            <person name="Visser J."/>
            <person name="Yu J.-H."/>
            <person name="Zhou M."/>
            <person name="Andersen M.R."/>
            <person name="Archer D.B."/>
            <person name="Baker S.E."/>
            <person name="Benoit I."/>
            <person name="Brakhage A.A."/>
            <person name="Braus G.H."/>
            <person name="Fischer R."/>
            <person name="Frisvad J.C."/>
            <person name="Goldman G.H."/>
            <person name="Houbraken J."/>
            <person name="Oakley B."/>
            <person name="Pocsi I."/>
            <person name="Scazzocchio C."/>
            <person name="Seiboth B."/>
            <person name="vanKuyk P.A."/>
            <person name="Wortman J."/>
            <person name="Dyer P.S."/>
            <person name="Grigoriev I.V."/>
        </authorList>
    </citation>
    <scope>NUCLEOTIDE SEQUENCE [LARGE SCALE GENOMIC DNA]</scope>
    <source>
        <strain evidence="5">CBS 506.65</strain>
    </source>
</reference>
<evidence type="ECO:0000259" key="3">
    <source>
        <dbReference type="Pfam" id="PF05368"/>
    </source>
</evidence>
<dbReference type="PANTHER" id="PTHR47706:SF1">
    <property type="entry name" value="CIPA-LIKE, PUTATIVE (AFU_ORTHOLOGUE AFUA_1G12460)-RELATED"/>
    <property type="match status" value="1"/>
</dbReference>
<keyword evidence="2" id="KW-0560">Oxidoreductase</keyword>
<dbReference type="InterPro" id="IPR036291">
    <property type="entry name" value="NAD(P)-bd_dom_sf"/>
</dbReference>
<dbReference type="GeneID" id="34611182"/>
<dbReference type="PANTHER" id="PTHR47706">
    <property type="entry name" value="NMRA-LIKE FAMILY PROTEIN"/>
    <property type="match status" value="1"/>
</dbReference>
<evidence type="ECO:0000313" key="5">
    <source>
        <dbReference type="Proteomes" id="UP000184188"/>
    </source>
</evidence>
<accession>A0A1L9SK14</accession>
<keyword evidence="5" id="KW-1185">Reference proteome</keyword>
<dbReference type="OrthoDB" id="9974981at2759"/>